<dbReference type="EMBL" id="JAADZU010000040">
    <property type="protein sequence ID" value="NDK90550.1"/>
    <property type="molecule type" value="Genomic_DNA"/>
</dbReference>
<dbReference type="EMBL" id="JAADZU010000076">
    <property type="protein sequence ID" value="NDK91645.1"/>
    <property type="molecule type" value="Genomic_DNA"/>
</dbReference>
<accession>A0A7K3LQS5</accession>
<dbReference type="Proteomes" id="UP000466307">
    <property type="component" value="Unassembled WGS sequence"/>
</dbReference>
<evidence type="ECO:0000313" key="2">
    <source>
        <dbReference type="EMBL" id="NDK91645.1"/>
    </source>
</evidence>
<sequence length="67" mass="7202">MTSGMASAQPAGTAGEGGLSWQDLVELQPFTVPVAERYWGDEELDAGDLTEILAHCAATRATAWYRM</sequence>
<feature type="non-terminal residue" evidence="1">
    <location>
        <position position="67"/>
    </location>
</feature>
<dbReference type="AlphaFoldDB" id="A0A7K3LQS5"/>
<protein>
    <submittedName>
        <fullName evidence="1">Uncharacterized protein</fullName>
    </submittedName>
</protein>
<gene>
    <name evidence="1" type="ORF">GYA93_13310</name>
    <name evidence="2" type="ORF">GYA93_18990</name>
</gene>
<organism evidence="1 3">
    <name type="scientific">Gordonia desulfuricans</name>
    <dbReference type="NCBI Taxonomy" id="89051"/>
    <lineage>
        <taxon>Bacteria</taxon>
        <taxon>Bacillati</taxon>
        <taxon>Actinomycetota</taxon>
        <taxon>Actinomycetes</taxon>
        <taxon>Mycobacteriales</taxon>
        <taxon>Gordoniaceae</taxon>
        <taxon>Gordonia</taxon>
    </lineage>
</organism>
<comment type="caution">
    <text evidence="1">The sequence shown here is derived from an EMBL/GenBank/DDBJ whole genome shotgun (WGS) entry which is preliminary data.</text>
</comment>
<proteinExistence type="predicted"/>
<evidence type="ECO:0000313" key="3">
    <source>
        <dbReference type="Proteomes" id="UP000466307"/>
    </source>
</evidence>
<name>A0A7K3LQS5_9ACTN</name>
<evidence type="ECO:0000313" key="1">
    <source>
        <dbReference type="EMBL" id="NDK90550.1"/>
    </source>
</evidence>
<reference evidence="1 3" key="1">
    <citation type="submission" date="2020-01" db="EMBL/GenBank/DDBJ databases">
        <title>Investigation of new actinobacteria for the biodesulphurisation of diesel fuel.</title>
        <authorList>
            <person name="Athi Narayanan S.M."/>
        </authorList>
    </citation>
    <scope>NUCLEOTIDE SEQUENCE [LARGE SCALE GENOMIC DNA]</scope>
    <source>
        <strain evidence="1 3">213E</strain>
    </source>
</reference>
<keyword evidence="3" id="KW-1185">Reference proteome</keyword>